<keyword evidence="1 2" id="KW-0732">Signal</keyword>
<gene>
    <name evidence="3" type="ORF">V6255_12220</name>
</gene>
<evidence type="ECO:0000256" key="1">
    <source>
        <dbReference type="ARBA" id="ARBA00022729"/>
    </source>
</evidence>
<dbReference type="CDD" id="cd13671">
    <property type="entry name" value="PBP2_TRAP_SBP_like_3"/>
    <property type="match status" value="1"/>
</dbReference>
<reference evidence="3 4" key="1">
    <citation type="submission" date="2024-02" db="EMBL/GenBank/DDBJ databases">
        <title>Bacteria isolated from the canopy kelp, Nereocystis luetkeana.</title>
        <authorList>
            <person name="Pfister C.A."/>
            <person name="Younker I.T."/>
            <person name="Light S.H."/>
        </authorList>
    </citation>
    <scope>NUCLEOTIDE SEQUENCE [LARGE SCALE GENOMIC DNA]</scope>
    <source>
        <strain evidence="3 4">TI.2.07</strain>
    </source>
</reference>
<accession>A0ABU9HDX4</accession>
<comment type="caution">
    <text evidence="3">The sequence shown here is derived from an EMBL/GenBank/DDBJ whole genome shotgun (WGS) entry which is preliminary data.</text>
</comment>
<sequence length="325" mass="35541">MKILKQFTLGAATLAIALSATTMNVSAKTLKLAHAMPLEHPVSKSLAWFADEVTKRSNLRVKVYPNLTLGKEEATLQMVQNGTLAFTKVGGGLTATFSNQYKVLSLPYLYKTVEESKRILSGPIGDGILQSSEKDGFIGLAFLSSGSRSFYSNTKIEKPADLKGLKIRVQNSPIDIDTMKALGASPVPISSGEVYSALQQGVVDGAENDIPTYFSTRHNEVAKYYSSDKHTSIPNVLAVSTDIWKTLSPENQKIIKEVAKESLAVQDKFWDEYVDMAKVKLVESGAEILTADIPAFQKSVQPVYEKFKKDNPSLVSLLETIQNAK</sequence>
<dbReference type="NCBIfam" id="NF037995">
    <property type="entry name" value="TRAP_S1"/>
    <property type="match status" value="1"/>
</dbReference>
<feature type="chain" id="PRO_5045413319" evidence="2">
    <location>
        <begin position="28"/>
        <end position="325"/>
    </location>
</feature>
<proteinExistence type="predicted"/>
<dbReference type="PANTHER" id="PTHR33376">
    <property type="match status" value="1"/>
</dbReference>
<evidence type="ECO:0000256" key="2">
    <source>
        <dbReference type="SAM" id="SignalP"/>
    </source>
</evidence>
<protein>
    <submittedName>
        <fullName evidence="3">TRAP transporter substrate-binding protein</fullName>
    </submittedName>
</protein>
<dbReference type="EMBL" id="JBAKBA010000028">
    <property type="protein sequence ID" value="MEL0659903.1"/>
    <property type="molecule type" value="Genomic_DNA"/>
</dbReference>
<dbReference type="Gene3D" id="3.40.190.170">
    <property type="entry name" value="Bacterial extracellular solute-binding protein, family 7"/>
    <property type="match status" value="1"/>
</dbReference>
<keyword evidence="4" id="KW-1185">Reference proteome</keyword>
<dbReference type="PIRSF" id="PIRSF006470">
    <property type="entry name" value="DctB"/>
    <property type="match status" value="1"/>
</dbReference>
<dbReference type="Pfam" id="PF03480">
    <property type="entry name" value="DctP"/>
    <property type="match status" value="1"/>
</dbReference>
<dbReference type="PANTHER" id="PTHR33376:SF2">
    <property type="entry name" value="DICARBOXYLATE-BINDING PERIPLASMIC PROTEIN"/>
    <property type="match status" value="1"/>
</dbReference>
<dbReference type="InterPro" id="IPR018389">
    <property type="entry name" value="DctP_fam"/>
</dbReference>
<name>A0ABU9HDX4_9GAMM</name>
<dbReference type="NCBIfam" id="TIGR00787">
    <property type="entry name" value="dctP"/>
    <property type="match status" value="1"/>
</dbReference>
<dbReference type="SUPFAM" id="SSF53850">
    <property type="entry name" value="Periplasmic binding protein-like II"/>
    <property type="match status" value="1"/>
</dbReference>
<evidence type="ECO:0000313" key="3">
    <source>
        <dbReference type="EMBL" id="MEL0659903.1"/>
    </source>
</evidence>
<organism evidence="3 4">
    <name type="scientific">Psychromonas arctica</name>
    <dbReference type="NCBI Taxonomy" id="168275"/>
    <lineage>
        <taxon>Bacteria</taxon>
        <taxon>Pseudomonadati</taxon>
        <taxon>Pseudomonadota</taxon>
        <taxon>Gammaproteobacteria</taxon>
        <taxon>Alteromonadales</taxon>
        <taxon>Psychromonadaceae</taxon>
        <taxon>Psychromonas</taxon>
    </lineage>
</organism>
<feature type="signal peptide" evidence="2">
    <location>
        <begin position="1"/>
        <end position="27"/>
    </location>
</feature>
<evidence type="ECO:0000313" key="4">
    <source>
        <dbReference type="Proteomes" id="UP001366060"/>
    </source>
</evidence>
<dbReference type="InterPro" id="IPR004682">
    <property type="entry name" value="TRAP_DctP"/>
</dbReference>
<dbReference type="InterPro" id="IPR038404">
    <property type="entry name" value="TRAP_DctP_sf"/>
</dbReference>
<dbReference type="RefSeq" id="WP_341628414.1">
    <property type="nucleotide sequence ID" value="NZ_JBAKBA010000028.1"/>
</dbReference>
<dbReference type="Proteomes" id="UP001366060">
    <property type="component" value="Unassembled WGS sequence"/>
</dbReference>